<name>A0ABU4TDD8_9PSEU</name>
<accession>A0ABU4TDD8</accession>
<sequence>MTVEEFGDVVALWWVKEKSAGDVVFAACDLLMEDVPAPSLAVLAAVSLRQADVEVPIRLRDVLPELGLEWHDRGTIAAREAALRAMSRRTLTGELAPRDLTRWVHRKFGHDCIELADELAGLDDVYDVLDATGGTEADVDEEVFAEVRRITS</sequence>
<reference evidence="1 2" key="1">
    <citation type="submission" date="2023-11" db="EMBL/GenBank/DDBJ databases">
        <title>Lentzea sokolovensis, sp. nov., Lentzea kristufkii, sp. nov., and Lentzea miocenensis, sp. nov., rare actinobacteria from Sokolov Coal Basin, Miocene lacustrine sediment, Czech Republic.</title>
        <authorList>
            <person name="Lara A."/>
            <person name="Kotroba L."/>
            <person name="Nouioui I."/>
            <person name="Neumann-Schaal M."/>
            <person name="Mast Y."/>
            <person name="Chronakova A."/>
        </authorList>
    </citation>
    <scope>NUCLEOTIDE SEQUENCE [LARGE SCALE GENOMIC DNA]</scope>
    <source>
        <strain evidence="1 2">BCCO 10_0856</strain>
    </source>
</reference>
<organism evidence="1 2">
    <name type="scientific">Lentzea miocenica</name>
    <dbReference type="NCBI Taxonomy" id="3095431"/>
    <lineage>
        <taxon>Bacteria</taxon>
        <taxon>Bacillati</taxon>
        <taxon>Actinomycetota</taxon>
        <taxon>Actinomycetes</taxon>
        <taxon>Pseudonocardiales</taxon>
        <taxon>Pseudonocardiaceae</taxon>
        <taxon>Lentzea</taxon>
    </lineage>
</organism>
<keyword evidence="2" id="KW-1185">Reference proteome</keyword>
<evidence type="ECO:0000313" key="2">
    <source>
        <dbReference type="Proteomes" id="UP001285521"/>
    </source>
</evidence>
<dbReference type="RefSeq" id="WP_319971211.1">
    <property type="nucleotide sequence ID" value="NZ_JAXAVW010000042.1"/>
</dbReference>
<comment type="caution">
    <text evidence="1">The sequence shown here is derived from an EMBL/GenBank/DDBJ whole genome shotgun (WGS) entry which is preliminary data.</text>
</comment>
<proteinExistence type="predicted"/>
<gene>
    <name evidence="1" type="ORF">SK803_38910</name>
</gene>
<protein>
    <submittedName>
        <fullName evidence="1">Uncharacterized protein</fullName>
    </submittedName>
</protein>
<evidence type="ECO:0000313" key="1">
    <source>
        <dbReference type="EMBL" id="MDX8036202.1"/>
    </source>
</evidence>
<dbReference type="Proteomes" id="UP001285521">
    <property type="component" value="Unassembled WGS sequence"/>
</dbReference>
<dbReference type="EMBL" id="JAXAVW010000042">
    <property type="protein sequence ID" value="MDX8036202.1"/>
    <property type="molecule type" value="Genomic_DNA"/>
</dbReference>